<feature type="domain" description="Calcineurin-like phosphoesterase" evidence="1">
    <location>
        <begin position="2"/>
        <end position="164"/>
    </location>
</feature>
<dbReference type="Proteomes" id="UP000001350">
    <property type="component" value="Chromosome"/>
</dbReference>
<reference evidence="2 3" key="1">
    <citation type="journal article" date="2009" name="Proc. Natl. Acad. Sci. U.S.A.">
        <title>Biogeography of the Sulfolobus islandicus pan-genome.</title>
        <authorList>
            <person name="Reno M.L."/>
            <person name="Held N.L."/>
            <person name="Fields C.J."/>
            <person name="Burke P.V."/>
            <person name="Whitaker R.J."/>
        </authorList>
    </citation>
    <scope>NUCLEOTIDE SEQUENCE [LARGE SCALE GENOMIC DNA]</scope>
    <source>
        <strain evidence="3">M.14.25 / Kamchatka #1</strain>
    </source>
</reference>
<dbReference type="InterPro" id="IPR004843">
    <property type="entry name" value="Calcineurin-like_PHP"/>
</dbReference>
<evidence type="ECO:0000313" key="2">
    <source>
        <dbReference type="EMBL" id="ACP37590.1"/>
    </source>
</evidence>
<dbReference type="InterPro" id="IPR029052">
    <property type="entry name" value="Metallo-depent_PP-like"/>
</dbReference>
<dbReference type="Pfam" id="PF00149">
    <property type="entry name" value="Metallophos"/>
    <property type="match status" value="1"/>
</dbReference>
<gene>
    <name evidence="2" type="ordered locus">M1425_0777</name>
</gene>
<proteinExistence type="predicted"/>
<dbReference type="SUPFAM" id="SSF56300">
    <property type="entry name" value="Metallo-dependent phosphatases"/>
    <property type="match status" value="1"/>
</dbReference>
<organism evidence="2 3">
    <name type="scientific">Saccharolobus islandicus (strain M.14.25 / Kamchatka #1)</name>
    <name type="common">Sulfolobus islandicus</name>
    <dbReference type="NCBI Taxonomy" id="427317"/>
    <lineage>
        <taxon>Archaea</taxon>
        <taxon>Thermoproteota</taxon>
        <taxon>Thermoprotei</taxon>
        <taxon>Sulfolobales</taxon>
        <taxon>Sulfolobaceae</taxon>
        <taxon>Saccharolobus</taxon>
    </lineage>
</organism>
<dbReference type="GO" id="GO:0016787">
    <property type="term" value="F:hydrolase activity"/>
    <property type="evidence" value="ECO:0007669"/>
    <property type="project" value="InterPro"/>
</dbReference>
<dbReference type="GeneID" id="84058223"/>
<dbReference type="RefSeq" id="WP_012710861.1">
    <property type="nucleotide sequence ID" value="NC_012588.1"/>
</dbReference>
<dbReference type="HOGENOM" id="CLU_1207663_0_0_2"/>
<dbReference type="CDD" id="cd00838">
    <property type="entry name" value="MPP_superfamily"/>
    <property type="match status" value="1"/>
</dbReference>
<dbReference type="KEGG" id="sia:M1425_0777"/>
<protein>
    <submittedName>
        <fullName evidence="2">Metallophosphoesterase</fullName>
    </submittedName>
</protein>
<accession>C3MWD2</accession>
<dbReference type="Gene3D" id="3.60.21.10">
    <property type="match status" value="1"/>
</dbReference>
<name>C3MWD2_SACI4</name>
<sequence>MIVLISDLHKSLNSIEEMESVKWLLDILDDLKPDYLIGAGDWGEGMTIDDFSNILSRTRLIAVYGNHENFSIIKSFSIRDGQIIRVGKMRITGINGLIGDNRNYGINPDKFLKIINKLKDIDILITHQPPYLPEIYPKMRYNEATELMLKAVEQIKPKLHFNGHMTGGCYSYYEFEWGKYLRVDSSSRFRCYAIIDKDVTVYQRGEEIFNFSL</sequence>
<evidence type="ECO:0000259" key="1">
    <source>
        <dbReference type="Pfam" id="PF00149"/>
    </source>
</evidence>
<evidence type="ECO:0000313" key="3">
    <source>
        <dbReference type="Proteomes" id="UP000001350"/>
    </source>
</evidence>
<dbReference type="EMBL" id="CP001400">
    <property type="protein sequence ID" value="ACP37590.1"/>
    <property type="molecule type" value="Genomic_DNA"/>
</dbReference>
<dbReference type="AlphaFoldDB" id="C3MWD2"/>